<dbReference type="Proteomes" id="UP000017836">
    <property type="component" value="Unassembled WGS sequence"/>
</dbReference>
<proteinExistence type="predicted"/>
<dbReference type="GO" id="GO:0016491">
    <property type="term" value="F:oxidoreductase activity"/>
    <property type="evidence" value="ECO:0007669"/>
    <property type="project" value="UniProtKB-KW"/>
</dbReference>
<dbReference type="EMBL" id="KI392080">
    <property type="protein sequence ID" value="ERN18719.1"/>
    <property type="molecule type" value="Genomic_DNA"/>
</dbReference>
<keyword evidence="6" id="KW-1185">Reference proteome</keyword>
<gene>
    <name evidence="5" type="ORF">AMTR_s00324p00016050</name>
</gene>
<sequence>MAPSIDASLVQPVDFRPKPDKVVHLEETPVIDFSILHSPESGNLESVISQMRKSLQEWDFFVIENHGLAPELFDNVRNAMAKFSSLPYEEKKKASRDLKNPWGYNDKDHTKNTRDWAEVLDYVVNEGFQIPANMEPDCKETVALKNLWPPNPEEFQ</sequence>
<evidence type="ECO:0000313" key="5">
    <source>
        <dbReference type="EMBL" id="ERN18719.1"/>
    </source>
</evidence>
<dbReference type="PANTHER" id="PTHR10209">
    <property type="entry name" value="OXIDOREDUCTASE, 2OG-FE II OXYGENASE FAMILY PROTEIN"/>
    <property type="match status" value="1"/>
</dbReference>
<dbReference type="GO" id="GO:0046872">
    <property type="term" value="F:metal ion binding"/>
    <property type="evidence" value="ECO:0007669"/>
    <property type="project" value="UniProtKB-KW"/>
</dbReference>
<evidence type="ECO:0000313" key="6">
    <source>
        <dbReference type="Proteomes" id="UP000017836"/>
    </source>
</evidence>
<dbReference type="InterPro" id="IPR026992">
    <property type="entry name" value="DIOX_N"/>
</dbReference>
<dbReference type="PANTHER" id="PTHR10209:SF885">
    <property type="entry name" value="2OG-FE(II) OXYGENASE FAMILY, PUTATIVE (AFU_ORTHOLOGUE AFUA_2G00750)-RELATED"/>
    <property type="match status" value="1"/>
</dbReference>
<keyword evidence="1" id="KW-0479">Metal-binding</keyword>
<dbReference type="AlphaFoldDB" id="U5D8C0"/>
<dbReference type="eggNOG" id="KOG0143">
    <property type="taxonomic scope" value="Eukaryota"/>
</dbReference>
<keyword evidence="2" id="KW-0560">Oxidoreductase</keyword>
<feature type="domain" description="Non-haem dioxygenase N-terminal" evidence="4">
    <location>
        <begin position="29"/>
        <end position="150"/>
    </location>
</feature>
<name>U5D8C0_AMBTC</name>
<dbReference type="InterPro" id="IPR027443">
    <property type="entry name" value="IPNS-like_sf"/>
</dbReference>
<dbReference type="Gramene" id="ERN18719">
    <property type="protein sequence ID" value="ERN18719"/>
    <property type="gene ID" value="AMTR_s00324p00016050"/>
</dbReference>
<dbReference type="SUPFAM" id="SSF51197">
    <property type="entry name" value="Clavaminate synthase-like"/>
    <property type="match status" value="1"/>
</dbReference>
<dbReference type="Gene3D" id="2.60.120.330">
    <property type="entry name" value="B-lactam Antibiotic, Isopenicillin N Synthase, Chain"/>
    <property type="match status" value="1"/>
</dbReference>
<evidence type="ECO:0000256" key="3">
    <source>
        <dbReference type="ARBA" id="ARBA00023004"/>
    </source>
</evidence>
<evidence type="ECO:0000256" key="2">
    <source>
        <dbReference type="ARBA" id="ARBA00023002"/>
    </source>
</evidence>
<protein>
    <recommendedName>
        <fullName evidence="4">Non-haem dioxygenase N-terminal domain-containing protein</fullName>
    </recommendedName>
</protein>
<evidence type="ECO:0000259" key="4">
    <source>
        <dbReference type="Pfam" id="PF14226"/>
    </source>
</evidence>
<dbReference type="HOGENOM" id="CLU_114276_0_0_1"/>
<evidence type="ECO:0000256" key="1">
    <source>
        <dbReference type="ARBA" id="ARBA00022723"/>
    </source>
</evidence>
<organism evidence="5 6">
    <name type="scientific">Amborella trichopoda</name>
    <dbReference type="NCBI Taxonomy" id="13333"/>
    <lineage>
        <taxon>Eukaryota</taxon>
        <taxon>Viridiplantae</taxon>
        <taxon>Streptophyta</taxon>
        <taxon>Embryophyta</taxon>
        <taxon>Tracheophyta</taxon>
        <taxon>Spermatophyta</taxon>
        <taxon>Magnoliopsida</taxon>
        <taxon>Amborellales</taxon>
        <taxon>Amborellaceae</taxon>
        <taxon>Amborella</taxon>
    </lineage>
</organism>
<reference evidence="6" key="1">
    <citation type="journal article" date="2013" name="Science">
        <title>The Amborella genome and the evolution of flowering plants.</title>
        <authorList>
            <consortium name="Amborella Genome Project"/>
        </authorList>
    </citation>
    <scope>NUCLEOTIDE SEQUENCE [LARGE SCALE GENOMIC DNA]</scope>
</reference>
<dbReference type="Pfam" id="PF14226">
    <property type="entry name" value="DIOX_N"/>
    <property type="match status" value="1"/>
</dbReference>
<accession>U5D8C0</accession>
<keyword evidence="3" id="KW-0408">Iron</keyword>